<dbReference type="NCBIfam" id="TIGR00595">
    <property type="entry name" value="priA"/>
    <property type="match status" value="1"/>
</dbReference>
<dbReference type="GO" id="GO:0006302">
    <property type="term" value="P:double-strand break repair"/>
    <property type="evidence" value="ECO:0007669"/>
    <property type="project" value="InterPro"/>
</dbReference>
<gene>
    <name evidence="12 13" type="primary">priA</name>
    <name evidence="13" type="ORF">DN745_12810</name>
</gene>
<evidence type="ECO:0000256" key="11">
    <source>
        <dbReference type="ARBA" id="ARBA00048988"/>
    </source>
</evidence>
<dbReference type="CDD" id="cd17929">
    <property type="entry name" value="DEXHc_priA"/>
    <property type="match status" value="1"/>
</dbReference>
<evidence type="ECO:0000256" key="7">
    <source>
        <dbReference type="ARBA" id="ARBA00022833"/>
    </source>
</evidence>
<comment type="catalytic activity">
    <reaction evidence="11 12">
        <text>ATP + H2O = ADP + phosphate + H(+)</text>
        <dbReference type="Rhea" id="RHEA:13065"/>
        <dbReference type="ChEBI" id="CHEBI:15377"/>
        <dbReference type="ChEBI" id="CHEBI:15378"/>
        <dbReference type="ChEBI" id="CHEBI:30616"/>
        <dbReference type="ChEBI" id="CHEBI:43474"/>
        <dbReference type="ChEBI" id="CHEBI:456216"/>
        <dbReference type="EC" id="5.6.2.4"/>
    </reaction>
</comment>
<keyword evidence="8 12" id="KW-0067">ATP-binding</keyword>
<dbReference type="OrthoDB" id="9759544at2"/>
<dbReference type="InterPro" id="IPR014001">
    <property type="entry name" value="Helicase_ATP-bd"/>
</dbReference>
<dbReference type="GO" id="GO:0006310">
    <property type="term" value="P:DNA recombination"/>
    <property type="evidence" value="ECO:0007669"/>
    <property type="project" value="InterPro"/>
</dbReference>
<comment type="subunit">
    <text evidence="12">Component of the replication restart primosome.</text>
</comment>
<dbReference type="Proteomes" id="UP000249799">
    <property type="component" value="Chromosome"/>
</dbReference>
<dbReference type="GO" id="GO:0016887">
    <property type="term" value="F:ATP hydrolysis activity"/>
    <property type="evidence" value="ECO:0007669"/>
    <property type="project" value="RHEA"/>
</dbReference>
<keyword evidence="9 12" id="KW-0238">DNA-binding</keyword>
<evidence type="ECO:0000256" key="5">
    <source>
        <dbReference type="ARBA" id="ARBA00022801"/>
    </source>
</evidence>
<dbReference type="GO" id="GO:0043138">
    <property type="term" value="F:3'-5' DNA helicase activity"/>
    <property type="evidence" value="ECO:0007669"/>
    <property type="project" value="UniProtKB-EC"/>
</dbReference>
<feature type="binding site" evidence="12">
    <location>
        <position position="540"/>
    </location>
    <ligand>
        <name>Zn(2+)</name>
        <dbReference type="ChEBI" id="CHEBI:29105"/>
        <label>2</label>
    </ligand>
</feature>
<proteinExistence type="inferred from homology"/>
<dbReference type="Gene3D" id="3.40.50.300">
    <property type="entry name" value="P-loop containing nucleotide triphosphate hydrolases"/>
    <property type="match status" value="2"/>
</dbReference>
<dbReference type="InterPro" id="IPR001650">
    <property type="entry name" value="Helicase_C-like"/>
</dbReference>
<keyword evidence="4 12" id="KW-0547">Nucleotide-binding</keyword>
<dbReference type="SMART" id="SM00490">
    <property type="entry name" value="HELICc"/>
    <property type="match status" value="1"/>
</dbReference>
<dbReference type="Pfam" id="PF18074">
    <property type="entry name" value="PriA_C"/>
    <property type="match status" value="1"/>
</dbReference>
<comment type="catalytic activity">
    <reaction evidence="12">
        <text>Couples ATP hydrolysis with the unwinding of duplex DNA by translocating in the 3'-5' direction.</text>
        <dbReference type="EC" id="5.6.2.4"/>
    </reaction>
</comment>
<dbReference type="CDD" id="cd18804">
    <property type="entry name" value="SF2_C_priA"/>
    <property type="match status" value="1"/>
</dbReference>
<dbReference type="GO" id="GO:0006270">
    <property type="term" value="P:DNA replication initiation"/>
    <property type="evidence" value="ECO:0007669"/>
    <property type="project" value="TreeGrafter"/>
</dbReference>
<dbReference type="HAMAP" id="MF_00983">
    <property type="entry name" value="PriA"/>
    <property type="match status" value="1"/>
</dbReference>
<dbReference type="Gene3D" id="3.40.1440.60">
    <property type="entry name" value="PriA, 3(prime) DNA-binding domain"/>
    <property type="match status" value="1"/>
</dbReference>
<keyword evidence="5 12" id="KW-0378">Hydrolase</keyword>
<keyword evidence="10 12" id="KW-0413">Isomerase</keyword>
<dbReference type="PANTHER" id="PTHR30580">
    <property type="entry name" value="PRIMOSOMAL PROTEIN N"/>
    <property type="match status" value="1"/>
</dbReference>
<sequence>MYAQVAVDIPLFTALTYKVPAILADSLEVGHLVQVPFRNRAKTGLVMRLSDTLEDPSIASKIRPIEDIVDSEALMNARGTEFLQFIADYYLAPIGQVARLALPSFVRLEGLKHYRLADAPADGAPETDGLPELDDDLRAVLEHLAKSKESVACKDLKALRKGLTYTHMSTLEAHPRVEVTYEEDDAKVKAKTDKFYRIAPLPDGESLDDQRLGSKQLRILDFIAELLESGRENVSLTEIREAISAPHSSLNALEERGLLTMTEEEVYRDPFDREPVQPPEDHAPTASQKKVLDAIGRAQAEDRFEGFVLHGVTGSGKTEVYMRAIRAEIAAGRRAMVLLPEIALTPQFVAVFRAHFGEQIAVLHSALTPAQKFDQWRRIKRNEVNIVIGARSALFAPLEKIGIIIVDEEHDTSFKQGEGARYNARDMALVRGKLENARVVLGSATPSLESYHNAKSGRLTYLAMPDRVADRPMPTVEIVDLRDKDEGPPGPSDVLSDELLKAMERTLKDEMQVILFLNRRGFSPCVTCQSCGHIFKCINCDVSMTYHRHQESLRCHHCDYSIRMPESCPECSDPKINRQGTGTERLHGHLVELFPRAQIARLDRDTSGGKKLGRIIRAFRRAEIDILVGTQMVTKGHDFPGVVTVGVVMADLSLNFPDFRAAERTFQLLTQVAGRAGRSHDPGHVYIQSFNPGHYSLLAAREHDYARFSERELQLRRELAYPPFGYLIAIKFEAANEGRCIQAARDYSTAARRVFKEDKALAESVFMLGPAMAPLSRLKGKSRWQILLKSRSRQAVRKLAIGMLNGVAHFEPNKSNYRDVRIIVDVDPVHML</sequence>
<keyword evidence="1 12" id="KW-0639">Primosome</keyword>
<dbReference type="GO" id="GO:0005524">
    <property type="term" value="F:ATP binding"/>
    <property type="evidence" value="ECO:0007669"/>
    <property type="project" value="UniProtKB-UniRule"/>
</dbReference>
<evidence type="ECO:0000256" key="3">
    <source>
        <dbReference type="ARBA" id="ARBA00022723"/>
    </source>
</evidence>
<accession>A0A2Z4FMW0</accession>
<feature type="binding site" evidence="12">
    <location>
        <position position="531"/>
    </location>
    <ligand>
        <name>Zn(2+)</name>
        <dbReference type="ChEBI" id="CHEBI:29105"/>
        <label>1</label>
    </ligand>
</feature>
<name>A0A2Z4FMW0_9DELT</name>
<feature type="binding site" evidence="12">
    <location>
        <position position="571"/>
    </location>
    <ligand>
        <name>Zn(2+)</name>
        <dbReference type="ChEBI" id="CHEBI:29105"/>
        <label>1</label>
    </ligand>
</feature>
<organism evidence="13 14">
    <name type="scientific">Bradymonas sediminis</name>
    <dbReference type="NCBI Taxonomy" id="1548548"/>
    <lineage>
        <taxon>Bacteria</taxon>
        <taxon>Deltaproteobacteria</taxon>
        <taxon>Bradymonadales</taxon>
        <taxon>Bradymonadaceae</taxon>
        <taxon>Bradymonas</taxon>
    </lineage>
</organism>
<evidence type="ECO:0000256" key="10">
    <source>
        <dbReference type="ARBA" id="ARBA00023235"/>
    </source>
</evidence>
<dbReference type="GO" id="GO:0006269">
    <property type="term" value="P:DNA replication, synthesis of primer"/>
    <property type="evidence" value="ECO:0007669"/>
    <property type="project" value="UniProtKB-KW"/>
</dbReference>
<evidence type="ECO:0000256" key="4">
    <source>
        <dbReference type="ARBA" id="ARBA00022741"/>
    </source>
</evidence>
<evidence type="ECO:0000256" key="8">
    <source>
        <dbReference type="ARBA" id="ARBA00022840"/>
    </source>
</evidence>
<feature type="binding site" evidence="12">
    <location>
        <position position="537"/>
    </location>
    <ligand>
        <name>Zn(2+)</name>
        <dbReference type="ChEBI" id="CHEBI:29105"/>
        <label>2</label>
    </ligand>
</feature>
<dbReference type="Pfam" id="PF00270">
    <property type="entry name" value="DEAD"/>
    <property type="match status" value="1"/>
</dbReference>
<dbReference type="Pfam" id="PF00271">
    <property type="entry name" value="Helicase_C"/>
    <property type="match status" value="1"/>
</dbReference>
<evidence type="ECO:0000313" key="14">
    <source>
        <dbReference type="Proteomes" id="UP000249799"/>
    </source>
</evidence>
<evidence type="ECO:0000313" key="13">
    <source>
        <dbReference type="EMBL" id="AWV90165.1"/>
    </source>
</evidence>
<dbReference type="PROSITE" id="PS51192">
    <property type="entry name" value="HELICASE_ATP_BIND_1"/>
    <property type="match status" value="1"/>
</dbReference>
<dbReference type="Pfam" id="PF17764">
    <property type="entry name" value="PriA_3primeBD"/>
    <property type="match status" value="1"/>
</dbReference>
<dbReference type="GO" id="GO:0003677">
    <property type="term" value="F:DNA binding"/>
    <property type="evidence" value="ECO:0007669"/>
    <property type="project" value="UniProtKB-UniRule"/>
</dbReference>
<dbReference type="SMART" id="SM00487">
    <property type="entry name" value="DEXDc"/>
    <property type="match status" value="1"/>
</dbReference>
<feature type="binding site" evidence="12">
    <location>
        <position position="568"/>
    </location>
    <ligand>
        <name>Zn(2+)</name>
        <dbReference type="ChEBI" id="CHEBI:29105"/>
        <label>1</label>
    </ligand>
</feature>
<comment type="function">
    <text evidence="12">Initiates the restart of stalled replication forks, which reloads the replicative helicase on sites other than the origin of replication. Recognizes and binds to abandoned replication forks and remodels them to uncover a helicase loading site. Promotes assembly of the primosome at these replication forks.</text>
</comment>
<dbReference type="InterPro" id="IPR041222">
    <property type="entry name" value="PriA_3primeBD"/>
</dbReference>
<evidence type="ECO:0000256" key="2">
    <source>
        <dbReference type="ARBA" id="ARBA00022705"/>
    </source>
</evidence>
<keyword evidence="14" id="KW-1185">Reference proteome</keyword>
<dbReference type="PANTHER" id="PTHR30580:SF0">
    <property type="entry name" value="PRIMOSOMAL PROTEIN N"/>
    <property type="match status" value="1"/>
</dbReference>
<evidence type="ECO:0000256" key="1">
    <source>
        <dbReference type="ARBA" id="ARBA00022515"/>
    </source>
</evidence>
<evidence type="ECO:0000256" key="9">
    <source>
        <dbReference type="ARBA" id="ARBA00023125"/>
    </source>
</evidence>
<evidence type="ECO:0000256" key="6">
    <source>
        <dbReference type="ARBA" id="ARBA00022806"/>
    </source>
</evidence>
<dbReference type="InterPro" id="IPR041236">
    <property type="entry name" value="PriA_C"/>
</dbReference>
<feature type="binding site" evidence="12">
    <location>
        <position position="558"/>
    </location>
    <ligand>
        <name>Zn(2+)</name>
        <dbReference type="ChEBI" id="CHEBI:29105"/>
        <label>2</label>
    </ligand>
</feature>
<keyword evidence="2 12" id="KW-0235">DNA replication</keyword>
<protein>
    <recommendedName>
        <fullName evidence="12">Replication restart protein PriA</fullName>
    </recommendedName>
    <alternativeName>
        <fullName evidence="12">ATP-dependent DNA helicase PriA</fullName>
        <ecNumber evidence="12">5.6.2.4</ecNumber>
    </alternativeName>
    <alternativeName>
        <fullName evidence="12">DNA 3'-5' helicase PriA</fullName>
    </alternativeName>
</protein>
<dbReference type="InterPro" id="IPR042115">
    <property type="entry name" value="PriA_3primeBD_sf"/>
</dbReference>
<comment type="cofactor">
    <cofactor evidence="12">
        <name>Zn(2+)</name>
        <dbReference type="ChEBI" id="CHEBI:29105"/>
    </cofactor>
    <text evidence="12">Binds 2 zinc ions per subunit.</text>
</comment>
<keyword evidence="3 12" id="KW-0479">Metal-binding</keyword>
<dbReference type="GO" id="GO:0008270">
    <property type="term" value="F:zinc ion binding"/>
    <property type="evidence" value="ECO:0007669"/>
    <property type="project" value="UniProtKB-UniRule"/>
</dbReference>
<feature type="binding site" evidence="12">
    <location>
        <position position="528"/>
    </location>
    <ligand>
        <name>Zn(2+)</name>
        <dbReference type="ChEBI" id="CHEBI:29105"/>
        <label>1</label>
    </ligand>
</feature>
<dbReference type="EMBL" id="CP030032">
    <property type="protein sequence ID" value="AWV90165.1"/>
    <property type="molecule type" value="Genomic_DNA"/>
</dbReference>
<keyword evidence="6 12" id="KW-0347">Helicase</keyword>
<evidence type="ECO:0000256" key="12">
    <source>
        <dbReference type="HAMAP-Rule" id="MF_00983"/>
    </source>
</evidence>
<comment type="similarity">
    <text evidence="12">Belongs to the helicase family. PriA subfamily.</text>
</comment>
<dbReference type="InterPro" id="IPR005259">
    <property type="entry name" value="PriA"/>
</dbReference>
<dbReference type="AlphaFoldDB" id="A0A2Z4FMW0"/>
<dbReference type="InterPro" id="IPR040498">
    <property type="entry name" value="PriA_CRR"/>
</dbReference>
<dbReference type="GO" id="GO:1990077">
    <property type="term" value="C:primosome complex"/>
    <property type="evidence" value="ECO:0007669"/>
    <property type="project" value="UniProtKB-UniRule"/>
</dbReference>
<dbReference type="InterPro" id="IPR027417">
    <property type="entry name" value="P-loop_NTPase"/>
</dbReference>
<dbReference type="EC" id="5.6.2.4" evidence="12"/>
<reference evidence="13 14" key="1">
    <citation type="submission" date="2018-06" db="EMBL/GenBank/DDBJ databases">
        <title>Lujinxingia sediminis gen. nov. sp. nov., a new facultative anaerobic member of the class Deltaproteobacteria, and proposal of Lujinxingaceae fam. nov.</title>
        <authorList>
            <person name="Guo L.-Y."/>
            <person name="Li C.-M."/>
            <person name="Wang S."/>
            <person name="Du Z.-J."/>
        </authorList>
    </citation>
    <scope>NUCLEOTIDE SEQUENCE [LARGE SCALE GENOMIC DNA]</scope>
    <source>
        <strain evidence="13 14">FA350</strain>
    </source>
</reference>
<feature type="binding site" evidence="12">
    <location>
        <position position="555"/>
    </location>
    <ligand>
        <name>Zn(2+)</name>
        <dbReference type="ChEBI" id="CHEBI:29105"/>
        <label>2</label>
    </ligand>
</feature>
<dbReference type="Pfam" id="PF18319">
    <property type="entry name" value="Zn_ribbon_PriA"/>
    <property type="match status" value="1"/>
</dbReference>
<dbReference type="KEGG" id="bsed:DN745_12810"/>
<dbReference type="SUPFAM" id="SSF52540">
    <property type="entry name" value="P-loop containing nucleoside triphosphate hydrolases"/>
    <property type="match status" value="2"/>
</dbReference>
<dbReference type="InterPro" id="IPR011545">
    <property type="entry name" value="DEAD/DEAH_box_helicase_dom"/>
</dbReference>
<keyword evidence="7 12" id="KW-0862">Zinc</keyword>
<dbReference type="FunFam" id="3.40.50.300:FF:000489">
    <property type="entry name" value="Primosome assembly protein PriA"/>
    <property type="match status" value="1"/>
</dbReference>